<evidence type="ECO:0000256" key="1">
    <source>
        <dbReference type="SAM" id="Phobius"/>
    </source>
</evidence>
<keyword evidence="1" id="KW-1133">Transmembrane helix</keyword>
<dbReference type="Proteomes" id="UP001236270">
    <property type="component" value="Unassembled WGS sequence"/>
</dbReference>
<accession>A0AAW8HUT5</accession>
<dbReference type="EMBL" id="JAVDNV010000016">
    <property type="protein sequence ID" value="MDQ2311260.1"/>
    <property type="molecule type" value="Genomic_DNA"/>
</dbReference>
<gene>
    <name evidence="2" type="ORF">RBJ30_19475</name>
</gene>
<feature type="non-terminal residue" evidence="2">
    <location>
        <position position="1"/>
    </location>
</feature>
<proteinExistence type="predicted"/>
<dbReference type="RefSeq" id="WP_306725739.1">
    <property type="nucleotide sequence ID" value="NZ_JAVDNV010000016.1"/>
</dbReference>
<protein>
    <submittedName>
        <fullName evidence="2">Uncharacterized protein</fullName>
    </submittedName>
</protein>
<evidence type="ECO:0000313" key="2">
    <source>
        <dbReference type="EMBL" id="MDQ2311260.1"/>
    </source>
</evidence>
<keyword evidence="1" id="KW-0472">Membrane</keyword>
<feature type="transmembrane region" description="Helical" evidence="1">
    <location>
        <begin position="37"/>
        <end position="59"/>
    </location>
</feature>
<reference evidence="2" key="1">
    <citation type="submission" date="2023-08" db="EMBL/GenBank/DDBJ databases">
        <title>WGS of pathogenic bacterial species, Los Angeles County Public Health Laboratories.</title>
        <authorList>
            <person name="Garrigues J.M."/>
            <person name="Green N.M."/>
        </authorList>
    </citation>
    <scope>NUCLEOTIDE SEQUENCE</scope>
    <source>
        <strain evidence="2">LACPHL-BACT-2023-00068</strain>
    </source>
</reference>
<comment type="caution">
    <text evidence="2">The sequence shown here is derived from an EMBL/GenBank/DDBJ whole genome shotgun (WGS) entry which is preliminary data.</text>
</comment>
<sequence length="217" mass="24892">IIAFILWYSASSFYASHHKTRKNYYNFTLRLSIKIKYSLITFLLFFIPIAAIAINGTVYQDKPTEDAANLVAKYTLPDDADKEGYVKQLEDMTIKYPNNINVRNMYTNILLADKKYLLGLEQLKIINKVNPKPVSKLTECMLVERNDKDAASCYKYAVSLFEKNNKEDDNYIIALYLAGDSRFEVAKNELVSSGKLMDTEKSILSMSRNQLIGTFFP</sequence>
<evidence type="ECO:0000313" key="3">
    <source>
        <dbReference type="Proteomes" id="UP001236270"/>
    </source>
</evidence>
<name>A0AAW8HUT5_PLUGE</name>
<organism evidence="2 3">
    <name type="scientific">Pluralibacter gergoviae</name>
    <name type="common">Enterobacter gergoviae</name>
    <dbReference type="NCBI Taxonomy" id="61647"/>
    <lineage>
        <taxon>Bacteria</taxon>
        <taxon>Pseudomonadati</taxon>
        <taxon>Pseudomonadota</taxon>
        <taxon>Gammaproteobacteria</taxon>
        <taxon>Enterobacterales</taxon>
        <taxon>Enterobacteriaceae</taxon>
        <taxon>Pluralibacter</taxon>
    </lineage>
</organism>
<dbReference type="AlphaFoldDB" id="A0AAW8HUT5"/>
<keyword evidence="1" id="KW-0812">Transmembrane</keyword>